<dbReference type="AlphaFoldDB" id="A0A6J8ADB8"/>
<organism evidence="1 2">
    <name type="scientific">Mytilus coruscus</name>
    <name type="common">Sea mussel</name>
    <dbReference type="NCBI Taxonomy" id="42192"/>
    <lineage>
        <taxon>Eukaryota</taxon>
        <taxon>Metazoa</taxon>
        <taxon>Spiralia</taxon>
        <taxon>Lophotrochozoa</taxon>
        <taxon>Mollusca</taxon>
        <taxon>Bivalvia</taxon>
        <taxon>Autobranchia</taxon>
        <taxon>Pteriomorphia</taxon>
        <taxon>Mytilida</taxon>
        <taxon>Mytiloidea</taxon>
        <taxon>Mytilidae</taxon>
        <taxon>Mytilinae</taxon>
        <taxon>Mytilus</taxon>
    </lineage>
</organism>
<sequence>MIWIMHTLVRARNGERKGCKKLDTENTSIIKDQTISKEINQNTCEIKDAHWYLHPKPLRNKIHSESNGDVCVACDDTSETLEHLIIGCESWDYIRTSIIKIIRHMLNDYCLHKWEDLSPEEQMQFIMNITRINKEMIQLRQLNTKPDDYCFLFTA</sequence>
<evidence type="ECO:0000313" key="1">
    <source>
        <dbReference type="EMBL" id="CAC5365640.1"/>
    </source>
</evidence>
<name>A0A6J8ADB8_MYTCO</name>
<dbReference type="Proteomes" id="UP000507470">
    <property type="component" value="Unassembled WGS sequence"/>
</dbReference>
<evidence type="ECO:0000313" key="2">
    <source>
        <dbReference type="Proteomes" id="UP000507470"/>
    </source>
</evidence>
<accession>A0A6J8ADB8</accession>
<keyword evidence="2" id="KW-1185">Reference proteome</keyword>
<gene>
    <name evidence="1" type="ORF">MCOR_6236</name>
</gene>
<proteinExistence type="predicted"/>
<dbReference type="EMBL" id="CACVKT020001149">
    <property type="protein sequence ID" value="CAC5365640.1"/>
    <property type="molecule type" value="Genomic_DNA"/>
</dbReference>
<reference evidence="1 2" key="1">
    <citation type="submission" date="2020-06" db="EMBL/GenBank/DDBJ databases">
        <authorList>
            <person name="Li R."/>
            <person name="Bekaert M."/>
        </authorList>
    </citation>
    <scope>NUCLEOTIDE SEQUENCE [LARGE SCALE GENOMIC DNA]</scope>
    <source>
        <strain evidence="2">wild</strain>
    </source>
</reference>
<protein>
    <submittedName>
        <fullName evidence="1">Uncharacterized protein</fullName>
    </submittedName>
</protein>